<dbReference type="GO" id="GO:0007204">
    <property type="term" value="P:positive regulation of cytosolic calcium ion concentration"/>
    <property type="evidence" value="ECO:0007669"/>
    <property type="project" value="TreeGrafter"/>
</dbReference>
<sequence length="356" mass="40657">MNASECLPEQVWYLYPLTIATLCVSCVIGALGNAMVLWLTFFRMTRTVTTVWFINLALADFVVLVTLPITIYYVVSGQWPLEKWTCKFYMAFLALNFFVSIYLLVLISVDRCILVFCPVWARNHRTVRRASWLALAVWLVAAAACFPYLQFRDIVPAKGCNHCYFNFSLGGGGDQREKSRALRRQREVIVSHFLLGFLVPLAIIGTCAHLIRTRLRRDGWAHTSQPKRMLVVLVTAFFVFWFPFNIALLVQLEKLVEPTNPFFPKLMLILWATFSLGCLNSCLNPFLYVFIGRDFRERCFQSLSSTLTRALPQQPQWQATSEVTVSPRSHLPVLQRSHLGREAGGAKAHLLEPLLV</sequence>
<feature type="transmembrane region" description="Helical" evidence="13">
    <location>
        <begin position="268"/>
        <end position="291"/>
    </location>
</feature>
<feature type="transmembrane region" description="Helical" evidence="13">
    <location>
        <begin position="12"/>
        <end position="39"/>
    </location>
</feature>
<keyword evidence="8 12" id="KW-0675">Receptor</keyword>
<feature type="transmembrane region" description="Helical" evidence="13">
    <location>
        <begin position="229"/>
        <end position="248"/>
    </location>
</feature>
<evidence type="ECO:0000256" key="12">
    <source>
        <dbReference type="RuleBase" id="RU000688"/>
    </source>
</evidence>
<evidence type="ECO:0000313" key="15">
    <source>
        <dbReference type="Ensembl" id="ENSCPOP00000019124.2"/>
    </source>
</evidence>
<keyword evidence="6 13" id="KW-0472">Membrane</keyword>
<comment type="similarity">
    <text evidence="11">Belongs to the chemokine-like receptor (CMKLR) family.</text>
</comment>
<keyword evidence="10 12" id="KW-0807">Transducer</keyword>
<evidence type="ECO:0000256" key="2">
    <source>
        <dbReference type="ARBA" id="ARBA00022475"/>
    </source>
</evidence>
<evidence type="ECO:0000313" key="16">
    <source>
        <dbReference type="Proteomes" id="UP000005447"/>
    </source>
</evidence>
<name>H0W818_CAVPO</name>
<evidence type="ECO:0000259" key="14">
    <source>
        <dbReference type="PROSITE" id="PS50262"/>
    </source>
</evidence>
<dbReference type="InterPro" id="IPR000276">
    <property type="entry name" value="GPCR_Rhodpsn"/>
</dbReference>
<accession>H0W818</accession>
<evidence type="ECO:0000256" key="6">
    <source>
        <dbReference type="ARBA" id="ARBA00023136"/>
    </source>
</evidence>
<dbReference type="AlphaFoldDB" id="H0W818"/>
<reference evidence="15" key="2">
    <citation type="submission" date="2025-08" db="UniProtKB">
        <authorList>
            <consortium name="Ensembl"/>
        </authorList>
    </citation>
    <scope>IDENTIFICATION</scope>
    <source>
        <strain evidence="15">2N</strain>
    </source>
</reference>
<dbReference type="InParanoid" id="H0W818"/>
<dbReference type="PROSITE" id="PS00237">
    <property type="entry name" value="G_PROTEIN_RECEP_F1_1"/>
    <property type="match status" value="1"/>
</dbReference>
<dbReference type="GO" id="GO:0004875">
    <property type="term" value="F:complement receptor activity"/>
    <property type="evidence" value="ECO:0007669"/>
    <property type="project" value="TreeGrafter"/>
</dbReference>
<evidence type="ECO:0000256" key="9">
    <source>
        <dbReference type="ARBA" id="ARBA00023180"/>
    </source>
</evidence>
<evidence type="ECO:0000256" key="11">
    <source>
        <dbReference type="ARBA" id="ARBA00025736"/>
    </source>
</evidence>
<keyword evidence="16" id="KW-1185">Reference proteome</keyword>
<dbReference type="VEuPathDB" id="HostDB:ENSCPOG00000005637"/>
<dbReference type="EMBL" id="AAKN02046389">
    <property type="status" value="NOT_ANNOTATED_CDS"/>
    <property type="molecule type" value="Genomic_DNA"/>
</dbReference>
<evidence type="ECO:0000256" key="5">
    <source>
        <dbReference type="ARBA" id="ARBA00023040"/>
    </source>
</evidence>
<dbReference type="PROSITE" id="PS50262">
    <property type="entry name" value="G_PROTEIN_RECEP_F1_2"/>
    <property type="match status" value="1"/>
</dbReference>
<reference evidence="15" key="3">
    <citation type="submission" date="2025-09" db="UniProtKB">
        <authorList>
            <consortium name="Ensembl"/>
        </authorList>
    </citation>
    <scope>IDENTIFICATION</scope>
    <source>
        <strain evidence="15">2N</strain>
    </source>
</reference>
<dbReference type="Gene3D" id="1.20.1070.10">
    <property type="entry name" value="Rhodopsin 7-helix transmembrane proteins"/>
    <property type="match status" value="1"/>
</dbReference>
<keyword evidence="7" id="KW-1015">Disulfide bond</keyword>
<dbReference type="Proteomes" id="UP000005447">
    <property type="component" value="Unassembled WGS sequence"/>
</dbReference>
<keyword evidence="3 12" id="KW-0812">Transmembrane</keyword>
<evidence type="ECO:0000256" key="7">
    <source>
        <dbReference type="ARBA" id="ARBA00023157"/>
    </source>
</evidence>
<dbReference type="GeneTree" id="ENSGT01140000282544"/>
<dbReference type="HOGENOM" id="CLU_009579_8_0_1"/>
<dbReference type="InterPro" id="IPR017452">
    <property type="entry name" value="GPCR_Rhodpsn_7TM"/>
</dbReference>
<evidence type="ECO:0000256" key="10">
    <source>
        <dbReference type="ARBA" id="ARBA00023224"/>
    </source>
</evidence>
<evidence type="ECO:0000256" key="3">
    <source>
        <dbReference type="ARBA" id="ARBA00022692"/>
    </source>
</evidence>
<dbReference type="PRINTS" id="PR00237">
    <property type="entry name" value="GPCRRHODOPSN"/>
</dbReference>
<dbReference type="STRING" id="10141.ENSCPOP00000019124"/>
<dbReference type="PANTHER" id="PTHR24225">
    <property type="entry name" value="CHEMOTACTIC RECEPTOR"/>
    <property type="match status" value="1"/>
</dbReference>
<comment type="subcellular location">
    <subcellularLocation>
        <location evidence="1">Cell membrane</location>
        <topology evidence="1">Multi-pass membrane protein</topology>
    </subcellularLocation>
</comment>
<dbReference type="GO" id="GO:0005886">
    <property type="term" value="C:plasma membrane"/>
    <property type="evidence" value="ECO:0007669"/>
    <property type="project" value="UniProtKB-SubCell"/>
</dbReference>
<feature type="transmembrane region" description="Helical" evidence="13">
    <location>
        <begin position="51"/>
        <end position="75"/>
    </location>
</feature>
<feature type="transmembrane region" description="Helical" evidence="13">
    <location>
        <begin position="130"/>
        <end position="149"/>
    </location>
</feature>
<dbReference type="SUPFAM" id="SSF81321">
    <property type="entry name" value="Family A G protein-coupled receptor-like"/>
    <property type="match status" value="1"/>
</dbReference>
<dbReference type="OMA" id="WACKLYI"/>
<dbReference type="PRINTS" id="PR00526">
    <property type="entry name" value="FMETLEUPHER"/>
</dbReference>
<dbReference type="Pfam" id="PF00001">
    <property type="entry name" value="7tm_1"/>
    <property type="match status" value="1"/>
</dbReference>
<evidence type="ECO:0000256" key="4">
    <source>
        <dbReference type="ARBA" id="ARBA00022989"/>
    </source>
</evidence>
<feature type="transmembrane region" description="Helical" evidence="13">
    <location>
        <begin position="87"/>
        <end position="109"/>
    </location>
</feature>
<dbReference type="GO" id="GO:0007200">
    <property type="term" value="P:phospholipase C-activating G protein-coupled receptor signaling pathway"/>
    <property type="evidence" value="ECO:0007669"/>
    <property type="project" value="TreeGrafter"/>
</dbReference>
<evidence type="ECO:0000256" key="1">
    <source>
        <dbReference type="ARBA" id="ARBA00004651"/>
    </source>
</evidence>
<organism evidence="15 16">
    <name type="scientific">Cavia porcellus</name>
    <name type="common">Guinea pig</name>
    <dbReference type="NCBI Taxonomy" id="10141"/>
    <lineage>
        <taxon>Eukaryota</taxon>
        <taxon>Metazoa</taxon>
        <taxon>Chordata</taxon>
        <taxon>Craniata</taxon>
        <taxon>Vertebrata</taxon>
        <taxon>Euteleostomi</taxon>
        <taxon>Mammalia</taxon>
        <taxon>Eutheria</taxon>
        <taxon>Euarchontoglires</taxon>
        <taxon>Glires</taxon>
        <taxon>Rodentia</taxon>
        <taxon>Hystricomorpha</taxon>
        <taxon>Caviidae</taxon>
        <taxon>Cavia</taxon>
    </lineage>
</organism>
<dbReference type="InterPro" id="IPR000826">
    <property type="entry name" value="Formyl_rcpt-rel"/>
</dbReference>
<reference evidence="16" key="1">
    <citation type="journal article" date="2011" name="Nature">
        <title>A high-resolution map of human evolutionary constraint using 29 mammals.</title>
        <authorList>
            <person name="Lindblad-Toh K."/>
            <person name="Garber M."/>
            <person name="Zuk O."/>
            <person name="Lin M.F."/>
            <person name="Parker B.J."/>
            <person name="Washietl S."/>
            <person name="Kheradpour P."/>
            <person name="Ernst J."/>
            <person name="Jordan G."/>
            <person name="Mauceli E."/>
            <person name="Ward L.D."/>
            <person name="Lowe C.B."/>
            <person name="Holloway A.K."/>
            <person name="Clamp M."/>
            <person name="Gnerre S."/>
            <person name="Alfoldi J."/>
            <person name="Beal K."/>
            <person name="Chang J."/>
            <person name="Clawson H."/>
            <person name="Cuff J."/>
            <person name="Di Palma F."/>
            <person name="Fitzgerald S."/>
            <person name="Flicek P."/>
            <person name="Guttman M."/>
            <person name="Hubisz M.J."/>
            <person name="Jaffe D.B."/>
            <person name="Jungreis I."/>
            <person name="Kent W.J."/>
            <person name="Kostka D."/>
            <person name="Lara M."/>
            <person name="Martins A.L."/>
            <person name="Massingham T."/>
            <person name="Moltke I."/>
            <person name="Raney B.J."/>
            <person name="Rasmussen M.D."/>
            <person name="Robinson J."/>
            <person name="Stark A."/>
            <person name="Vilella A.J."/>
            <person name="Wen J."/>
            <person name="Xie X."/>
            <person name="Zody M.C."/>
            <person name="Baldwin J."/>
            <person name="Bloom T."/>
            <person name="Chin C.W."/>
            <person name="Heiman D."/>
            <person name="Nicol R."/>
            <person name="Nusbaum C."/>
            <person name="Young S."/>
            <person name="Wilkinson J."/>
            <person name="Worley K.C."/>
            <person name="Kovar C.L."/>
            <person name="Muzny D.M."/>
            <person name="Gibbs R.A."/>
            <person name="Cree A."/>
            <person name="Dihn H.H."/>
            <person name="Fowler G."/>
            <person name="Jhangiani S."/>
            <person name="Joshi V."/>
            <person name="Lee S."/>
            <person name="Lewis L.R."/>
            <person name="Nazareth L.V."/>
            <person name="Okwuonu G."/>
            <person name="Santibanez J."/>
            <person name="Warren W.C."/>
            <person name="Mardis E.R."/>
            <person name="Weinstock G.M."/>
            <person name="Wilson R.K."/>
            <person name="Delehaunty K."/>
            <person name="Dooling D."/>
            <person name="Fronik C."/>
            <person name="Fulton L."/>
            <person name="Fulton B."/>
            <person name="Graves T."/>
            <person name="Minx P."/>
            <person name="Sodergren E."/>
            <person name="Birney E."/>
            <person name="Margulies E.H."/>
            <person name="Herrero J."/>
            <person name="Green E.D."/>
            <person name="Haussler D."/>
            <person name="Siepel A."/>
            <person name="Goldman N."/>
            <person name="Pollard K.S."/>
            <person name="Pedersen J.S."/>
            <person name="Lander E.S."/>
            <person name="Kellis M."/>
        </authorList>
    </citation>
    <scope>NUCLEOTIDE SEQUENCE [LARGE SCALE GENOMIC DNA]</scope>
    <source>
        <strain evidence="16">2N</strain>
    </source>
</reference>
<evidence type="ECO:0000256" key="13">
    <source>
        <dbReference type="SAM" id="Phobius"/>
    </source>
</evidence>
<feature type="transmembrane region" description="Helical" evidence="13">
    <location>
        <begin position="189"/>
        <end position="208"/>
    </location>
</feature>
<evidence type="ECO:0000256" key="8">
    <source>
        <dbReference type="ARBA" id="ARBA00023170"/>
    </source>
</evidence>
<comment type="similarity">
    <text evidence="12">Belongs to the G-protein coupled receptor 1 family.</text>
</comment>
<dbReference type="Ensembl" id="ENSCPOT00000005698.3">
    <property type="protein sequence ID" value="ENSCPOP00000019124.2"/>
    <property type="gene ID" value="ENSCPOG00000005637.4"/>
</dbReference>
<keyword evidence="9" id="KW-0325">Glycoprotein</keyword>
<keyword evidence="2" id="KW-1003">Cell membrane</keyword>
<dbReference type="FunFam" id="1.20.1070.10:FF:000315">
    <property type="entry name" value="G protein-coupled receptor 32"/>
    <property type="match status" value="1"/>
</dbReference>
<dbReference type="GO" id="GO:0006954">
    <property type="term" value="P:inflammatory response"/>
    <property type="evidence" value="ECO:0007669"/>
    <property type="project" value="TreeGrafter"/>
</dbReference>
<feature type="domain" description="G-protein coupled receptors family 1 profile" evidence="14">
    <location>
        <begin position="32"/>
        <end position="288"/>
    </location>
</feature>
<protein>
    <submittedName>
        <fullName evidence="15">G protein-coupled receptor 32</fullName>
    </submittedName>
</protein>
<dbReference type="PANTHER" id="PTHR24225:SF27">
    <property type="entry name" value="G-PROTEIN COUPLED RECEPTOR 32-RELATED"/>
    <property type="match status" value="1"/>
</dbReference>
<proteinExistence type="inferred from homology"/>
<dbReference type="eggNOG" id="ENOG502SYVA">
    <property type="taxonomic scope" value="Eukaryota"/>
</dbReference>
<keyword evidence="4 13" id="KW-1133">Transmembrane helix</keyword>
<keyword evidence="5 12" id="KW-0297">G-protein coupled receptor</keyword>
<dbReference type="GO" id="GO:0004982">
    <property type="term" value="F:N-formyl peptide receptor activity"/>
    <property type="evidence" value="ECO:0007669"/>
    <property type="project" value="TreeGrafter"/>
</dbReference>